<feature type="active site" evidence="3">
    <location>
        <position position="266"/>
    </location>
</feature>
<dbReference type="SUPFAM" id="SSF53720">
    <property type="entry name" value="ALDH-like"/>
    <property type="match status" value="1"/>
</dbReference>
<evidence type="ECO:0000313" key="7">
    <source>
        <dbReference type="Proteomes" id="UP000054911"/>
    </source>
</evidence>
<dbReference type="OrthoDB" id="6187633at2"/>
<comment type="caution">
    <text evidence="6">The sequence shown here is derived from an EMBL/GenBank/DDBJ whole genome shotgun (WGS) entry which is preliminary data.</text>
</comment>
<dbReference type="InterPro" id="IPR016163">
    <property type="entry name" value="Ald_DH_C"/>
</dbReference>
<evidence type="ECO:0000259" key="5">
    <source>
        <dbReference type="Pfam" id="PF00171"/>
    </source>
</evidence>
<dbReference type="Gene3D" id="3.40.605.10">
    <property type="entry name" value="Aldehyde Dehydrogenase, Chain A, domain 1"/>
    <property type="match status" value="1"/>
</dbReference>
<protein>
    <submittedName>
        <fullName evidence="6">Aldehyde dehydrogenase</fullName>
    </submittedName>
</protein>
<dbReference type="Gene3D" id="3.40.309.10">
    <property type="entry name" value="Aldehyde Dehydrogenase, Chain A, domain 2"/>
    <property type="match status" value="1"/>
</dbReference>
<sequence>MNFSVLPIRDRFGVGPGRLFINGQWRDGGEGRFDQIHPSTNEVVTNLIEAGVSGVNEAVAAARHAFDNGPWRKMAARERKRILQPIVEAIYAAEEEIAYLQTLDNGMPIHFSRHSRVSSRVAADNFDHYAGWIDKITGETFPQYTDATNLHYLTFRDPVGVVAAITPWNGPVMTFAMKVAPALACGNTVVLKPSELASLAAIRLADILAQSDLPPGVFNLVTGGPITGQALSTHPDVDKVSFTGSPVVGEKILSTSGSNMKRMSLELGGKSAALVFPDTRDVRVAARNLMGLCSTFLSGQVCSTPTRAVVHKSILDEFVHHAQEQVREIRFGDPFDPATTSAPIISKRQLDRVCSYIESGKQEGARLVFGGDRPGGHLANGNWVNPALFVDVDNTMKIAREEIFGPVLSVIGFETEDEAVAIANDSEYGLSGGIYTTDLSRAFRVAHAMRTGSIGINGYSVMPNSPTGGIKRSGIGREGGWTTIEAFTELKTVMLNLDA</sequence>
<evidence type="ECO:0000256" key="3">
    <source>
        <dbReference type="PROSITE-ProRule" id="PRU10007"/>
    </source>
</evidence>
<organism evidence="6 7">
    <name type="scientific">Caballeronia pedi</name>
    <dbReference type="NCBI Taxonomy" id="1777141"/>
    <lineage>
        <taxon>Bacteria</taxon>
        <taxon>Pseudomonadati</taxon>
        <taxon>Pseudomonadota</taxon>
        <taxon>Betaproteobacteria</taxon>
        <taxon>Burkholderiales</taxon>
        <taxon>Burkholderiaceae</taxon>
        <taxon>Caballeronia</taxon>
    </lineage>
</organism>
<dbReference type="Pfam" id="PF00171">
    <property type="entry name" value="Aldedh"/>
    <property type="match status" value="1"/>
</dbReference>
<gene>
    <name evidence="6" type="ORF">AWB80_06061</name>
</gene>
<dbReference type="InterPro" id="IPR016162">
    <property type="entry name" value="Ald_DH_N"/>
</dbReference>
<dbReference type="EMBL" id="FCOE02000028">
    <property type="protein sequence ID" value="SAK87546.1"/>
    <property type="molecule type" value="Genomic_DNA"/>
</dbReference>
<dbReference type="PANTHER" id="PTHR42804:SF1">
    <property type="entry name" value="ALDEHYDE DEHYDROGENASE-RELATED"/>
    <property type="match status" value="1"/>
</dbReference>
<evidence type="ECO:0000256" key="2">
    <source>
        <dbReference type="ARBA" id="ARBA00023002"/>
    </source>
</evidence>
<evidence type="ECO:0000313" key="6">
    <source>
        <dbReference type="EMBL" id="SAK87546.1"/>
    </source>
</evidence>
<dbReference type="STRING" id="1777141.AWB80_06061"/>
<dbReference type="InterPro" id="IPR015590">
    <property type="entry name" value="Aldehyde_DH_dom"/>
</dbReference>
<reference evidence="6" key="1">
    <citation type="submission" date="2016-01" db="EMBL/GenBank/DDBJ databases">
        <authorList>
            <person name="Peeters C."/>
        </authorList>
    </citation>
    <scope>NUCLEOTIDE SEQUENCE [LARGE SCALE GENOMIC DNA]</scope>
    <source>
        <strain evidence="6">LMG 29323</strain>
    </source>
</reference>
<dbReference type="InterPro" id="IPR029510">
    <property type="entry name" value="Ald_DH_CS_GLU"/>
</dbReference>
<dbReference type="Proteomes" id="UP000054911">
    <property type="component" value="Unassembled WGS sequence"/>
</dbReference>
<dbReference type="FunFam" id="3.40.605.10:FF:000007">
    <property type="entry name" value="NAD/NADP-dependent betaine aldehyde dehydrogenase"/>
    <property type="match status" value="1"/>
</dbReference>
<comment type="similarity">
    <text evidence="1 4">Belongs to the aldehyde dehydrogenase family.</text>
</comment>
<proteinExistence type="inferred from homology"/>
<dbReference type="AlphaFoldDB" id="A0A158CZZ8"/>
<dbReference type="RefSeq" id="WP_061178398.1">
    <property type="nucleotide sequence ID" value="NZ_FCOE02000028.1"/>
</dbReference>
<evidence type="ECO:0000256" key="4">
    <source>
        <dbReference type="RuleBase" id="RU003345"/>
    </source>
</evidence>
<name>A0A158CZZ8_9BURK</name>
<feature type="domain" description="Aldehyde dehydrogenase" evidence="5">
    <location>
        <begin position="25"/>
        <end position="493"/>
    </location>
</feature>
<keyword evidence="7" id="KW-1185">Reference proteome</keyword>
<evidence type="ECO:0000256" key="1">
    <source>
        <dbReference type="ARBA" id="ARBA00009986"/>
    </source>
</evidence>
<dbReference type="InterPro" id="IPR016161">
    <property type="entry name" value="Ald_DH/histidinol_DH"/>
</dbReference>
<keyword evidence="2 4" id="KW-0560">Oxidoreductase</keyword>
<dbReference type="PANTHER" id="PTHR42804">
    <property type="entry name" value="ALDEHYDE DEHYDROGENASE"/>
    <property type="match status" value="1"/>
</dbReference>
<dbReference type="GO" id="GO:0016620">
    <property type="term" value="F:oxidoreductase activity, acting on the aldehyde or oxo group of donors, NAD or NADP as acceptor"/>
    <property type="evidence" value="ECO:0007669"/>
    <property type="project" value="InterPro"/>
</dbReference>
<dbReference type="PROSITE" id="PS00687">
    <property type="entry name" value="ALDEHYDE_DEHYDR_GLU"/>
    <property type="match status" value="1"/>
</dbReference>
<dbReference type="FunFam" id="3.40.309.10:FF:000012">
    <property type="entry name" value="Betaine aldehyde dehydrogenase"/>
    <property type="match status" value="1"/>
</dbReference>
<accession>A0A158CZZ8</accession>